<organism evidence="6 7">
    <name type="scientific">Neoarthrinium moseri</name>
    <dbReference type="NCBI Taxonomy" id="1658444"/>
    <lineage>
        <taxon>Eukaryota</taxon>
        <taxon>Fungi</taxon>
        <taxon>Dikarya</taxon>
        <taxon>Ascomycota</taxon>
        <taxon>Pezizomycotina</taxon>
        <taxon>Sordariomycetes</taxon>
        <taxon>Xylariomycetidae</taxon>
        <taxon>Amphisphaeriales</taxon>
        <taxon>Apiosporaceae</taxon>
        <taxon>Neoarthrinium</taxon>
    </lineage>
</organism>
<evidence type="ECO:0000313" key="6">
    <source>
        <dbReference type="EMBL" id="KAI1878940.1"/>
    </source>
</evidence>
<dbReference type="InterPro" id="IPR013320">
    <property type="entry name" value="ConA-like_dom_sf"/>
</dbReference>
<reference evidence="6" key="1">
    <citation type="submission" date="2021-03" db="EMBL/GenBank/DDBJ databases">
        <title>Revisited historic fungal species revealed as producer of novel bioactive compounds through whole genome sequencing and comparative genomics.</title>
        <authorList>
            <person name="Vignolle G.A."/>
            <person name="Hochenegger N."/>
            <person name="Mach R.L."/>
            <person name="Mach-Aigner A.R."/>
            <person name="Javad Rahimi M."/>
            <person name="Salim K.A."/>
            <person name="Chan C.M."/>
            <person name="Lim L.B.L."/>
            <person name="Cai F."/>
            <person name="Druzhinina I.S."/>
            <person name="U'Ren J.M."/>
            <person name="Derntl C."/>
        </authorList>
    </citation>
    <scope>NUCLEOTIDE SEQUENCE</scope>
    <source>
        <strain evidence="6">TUCIM 5799</strain>
    </source>
</reference>
<dbReference type="PROSITE" id="PS50297">
    <property type="entry name" value="ANK_REP_REGION"/>
    <property type="match status" value="10"/>
</dbReference>
<dbReference type="Pfam" id="PF00622">
    <property type="entry name" value="SPRY"/>
    <property type="match status" value="1"/>
</dbReference>
<name>A0A9P9WTM9_9PEZI</name>
<feature type="repeat" description="ANK" evidence="3">
    <location>
        <begin position="912"/>
        <end position="944"/>
    </location>
</feature>
<dbReference type="PRINTS" id="PR01415">
    <property type="entry name" value="ANKYRIN"/>
</dbReference>
<feature type="repeat" description="ANK" evidence="3">
    <location>
        <begin position="1693"/>
        <end position="1725"/>
    </location>
</feature>
<dbReference type="InterPro" id="IPR003877">
    <property type="entry name" value="SPRY_dom"/>
</dbReference>
<dbReference type="InterPro" id="IPR056884">
    <property type="entry name" value="NPHP3-like_N"/>
</dbReference>
<feature type="repeat" description="ANK" evidence="3">
    <location>
        <begin position="1760"/>
        <end position="1792"/>
    </location>
</feature>
<protein>
    <recommendedName>
        <fullName evidence="5">B30.2/SPRY domain-containing protein</fullName>
    </recommendedName>
</protein>
<comment type="caution">
    <text evidence="6">The sequence shown here is derived from an EMBL/GenBank/DDBJ whole genome shotgun (WGS) entry which is preliminary data.</text>
</comment>
<dbReference type="SUPFAM" id="SSF49899">
    <property type="entry name" value="Concanavalin A-like lectins/glucanases"/>
    <property type="match status" value="1"/>
</dbReference>
<dbReference type="Gene3D" id="2.60.120.920">
    <property type="match status" value="1"/>
</dbReference>
<dbReference type="InterPro" id="IPR001870">
    <property type="entry name" value="B30.2/SPRY"/>
</dbReference>
<dbReference type="InterPro" id="IPR036770">
    <property type="entry name" value="Ankyrin_rpt-contain_sf"/>
</dbReference>
<keyword evidence="1" id="KW-0677">Repeat</keyword>
<dbReference type="PANTHER" id="PTHR24173">
    <property type="entry name" value="ANKYRIN REPEAT CONTAINING"/>
    <property type="match status" value="1"/>
</dbReference>
<feature type="repeat" description="ANK" evidence="3">
    <location>
        <begin position="1527"/>
        <end position="1559"/>
    </location>
</feature>
<dbReference type="SUPFAM" id="SSF48403">
    <property type="entry name" value="Ankyrin repeat"/>
    <property type="match status" value="4"/>
</dbReference>
<feature type="repeat" description="ANK" evidence="3">
    <location>
        <begin position="1361"/>
        <end position="1393"/>
    </location>
</feature>
<proteinExistence type="predicted"/>
<dbReference type="PROSITE" id="PS50188">
    <property type="entry name" value="B302_SPRY"/>
    <property type="match status" value="1"/>
</dbReference>
<feature type="region of interest" description="Disordered" evidence="4">
    <location>
        <begin position="666"/>
        <end position="733"/>
    </location>
</feature>
<feature type="repeat" description="ANK" evidence="3">
    <location>
        <begin position="1627"/>
        <end position="1659"/>
    </location>
</feature>
<sequence>MTAAAAAAKPPHFHLVLAHGSSDSDSSRHSASKFWSTRFPNALITDFPFFDESSDVRFLNRAQALLLAMQAERKGVASRLNPSEYLPCVFICHDLGGALVKQALVLASQDRRYGSYVSDTALIAFCNTPEVAEHTKTWQLEVYQLLNASDAGSHSVKRVFKELTDVLERVYWSFRAIQGHHYVVDIRRNEIEGESNVATNPTPTARGRSTIYTSTEEGSTWDFTPGNPTTERIFDLIDSIVKQELRPLSREFHGFAKLLRKVDSNNYQLELNRTFQGSLELITKHDSFKDWRSSNPDAPNLLYIYTPQGIDSAAIASYLVEALNASIPDCTIISFSFSKQDLRTQPITTFYVSLIRQLLLSQLSLFRRVASLAAWVEGEQNFSHEMFRSLFISLLKGAGPHPIICVIDSAQDCTEFDLDHIVELIKEFRRLSSSIFKVIVLSEEPVAGAFASYPDVCRDIDLSSADWSTMYIADYVRSQVAILVRNRPNWKGLESKIAERLCRPSVDYMQASTSMKLLTSENIPSTRNAALDAINQLPASRHDAYMAAINQYEMKCPLPLKTLLQWMTHSVRPLYMTELAIVVSLAHPGSSSVEAVRSNTPLDILNDLRHVMGTITKIIGLQALTVHKTITPVVEERWHLPEEDSNSAMLDMCLRYLEMVLINIPATSPPSSTSANETSQRSRSATPELNSDDKEQSRPGSPTDRTRQQSSDIVVNQEEDSASRSLATGEPSFQKARVDEEAFEEENPHLYFDSSLIVGPEYGLLEYAVTSWPEHYIRARSRERFKTRILDIFRKNHEIQAWSALYKEFGGIDINKFTPLDSLLNIGCRFGLIEVVNDVIGEVKASKGAKPALSRALNLAVGFGHKDIVSLLIEQGAESNAAPSLAAEYGFLDVLELLIQANPAMANMANNQGRPPFLLAVLSGNERIASYLMANGADHTIAVKNNFTALHAAAMTGQLKLLHKLIDAGIDVDATLESTQSNALHFASAGGFDDIAKLLLSSGIDVNYQDSTGYTALHRAAEYGHSSTCRLLLAADADINLKTANGFSAIHIASRDGFLSILYELLESFKDSLNELEEPAKIEIQIPAEREESDGGDQADDSGQAYDEQMEQPDVYNPAVGVRTPLELAAMNGHLGIMRELLKYPRYNSERSCATALLRASHGGFIQLVEELLKTGVKTVLRGTEGRNALHLASSLQYPGIVERLLRSNAGRASIFDVNAKDIAGCTPLHLAASAGRLITVGILLRHGAHVDDRNTHFATPLHIAAYNGHVWVVKALLDHLLPDSNVRLIEDAEIPTPLIISIRRGHYQVAKVLLEMRGSLKLVELQGQRNALIDSVYRDRLDLVELLLDHGCDVNGRGHTGETALHVAASHGLLPIIELLISRGADCNLHRDNGETPLHHALSAGKDTIQALLKNGANIDLRDNRNNTPLLDASYLGQEDAVEVLLQWLPKPDLEARSSNNGWTPLNACYDNPRITELLLNAGADPMARNPRGNPTFFLAADELDGWETLQKYIDAGIDINTQNDAGETLVHLAARDGFLSTFKFLHRNGANIHLATKSHQTALHLAANNSNEILEYMLQQQDIDLEADCEVFGTPLMAAVRSNTAATKLMLLKGVRVNAISEYCITHNALQTAVAGGNKETVTALLEAGSDANMRGGSSGSALCAAITSHDAEIVMLLLDRDKDINYAEGPQGSALELALSFNDLDIAELLFEKGVDVNVVSKGKFGTALIAAVSFGQIDAVEKLLGLNADVSLFPAGGESPIQLAVRRGRLNIVKALVAAGARLDYQDSCSRGVLSHAIYSQSFELMPYLLLQPNIDINKKDACGRTPLIQAAMQGTRLEEILARGPDLDLQDRWGMTALSHAVSRDYGPLVSRLLEAGACPLIQDIRGRGSLYWAALEGSGNTFEQVLEKARSLDASPLYFQHAINAAIAANNSDFVQQLLKHVHFKSMQTDQDGWTAMYTASRYNREGITSLIAEAAEGAGQRNRDPATEPKLPSQWHLTDMSAYLVRLPDNLSIKVELDAYFPGADANAIARADHPMVPNDDGIYYFEITVRNGGGGKCLFGVGFCGEESSYDKQVGWEEGAWGYHGDNGKLYKGSGTGELYGPCYDEDSIVGCGVNFKEGTAFYTKDGEVIGRAFENVGGKLYPAVSVDTRMAGCILTARFWDKDETANKLFKFQGPYNGPQTLEPSQRYKDEGGADQIDDDSVSTSRFAAQSRSHLWCRDTLHQIKPFGPLPQLKQALEDPSGRYAFVAILGWGFVSWTLRLSVQSSSLFYPGLSSDSTGAFCLSETSWRLDLTWTTPICINNTFAGVLRLTFPRMQTVMTPTGAFGFCAGLNLLA</sequence>
<dbReference type="InterPro" id="IPR043136">
    <property type="entry name" value="B30.2/SPRY_sf"/>
</dbReference>
<feature type="repeat" description="ANK" evidence="3">
    <location>
        <begin position="856"/>
        <end position="884"/>
    </location>
</feature>
<dbReference type="PROSITE" id="PS50088">
    <property type="entry name" value="ANK_REPEAT"/>
    <property type="match status" value="13"/>
</dbReference>
<feature type="compositionally biased region" description="Polar residues" evidence="4">
    <location>
        <begin position="676"/>
        <end position="689"/>
    </location>
</feature>
<keyword evidence="2 3" id="KW-0040">ANK repeat</keyword>
<feature type="repeat" description="ANK" evidence="3">
    <location>
        <begin position="1012"/>
        <end position="1044"/>
    </location>
</feature>
<feature type="repeat" description="ANK" evidence="3">
    <location>
        <begin position="945"/>
        <end position="977"/>
    </location>
</feature>
<evidence type="ECO:0000256" key="3">
    <source>
        <dbReference type="PROSITE-ProRule" id="PRU00023"/>
    </source>
</evidence>
<dbReference type="EMBL" id="JAFIMR010000005">
    <property type="protein sequence ID" value="KAI1878940.1"/>
    <property type="molecule type" value="Genomic_DNA"/>
</dbReference>
<evidence type="ECO:0000256" key="1">
    <source>
        <dbReference type="ARBA" id="ARBA00022737"/>
    </source>
</evidence>
<dbReference type="Pfam" id="PF24883">
    <property type="entry name" value="NPHP3_N"/>
    <property type="match status" value="1"/>
</dbReference>
<evidence type="ECO:0000259" key="5">
    <source>
        <dbReference type="PROSITE" id="PS50188"/>
    </source>
</evidence>
<feature type="repeat" description="ANK" evidence="3">
    <location>
        <begin position="1394"/>
        <end position="1425"/>
    </location>
</feature>
<keyword evidence="7" id="KW-1185">Reference proteome</keyword>
<feature type="domain" description="B30.2/SPRY" evidence="5">
    <location>
        <begin position="1980"/>
        <end position="2173"/>
    </location>
</feature>
<accession>A0A9P9WTM9</accession>
<feature type="compositionally biased region" description="Low complexity" evidence="4">
    <location>
        <begin position="666"/>
        <end position="675"/>
    </location>
</feature>
<evidence type="ECO:0000313" key="7">
    <source>
        <dbReference type="Proteomes" id="UP000829685"/>
    </source>
</evidence>
<dbReference type="Gene3D" id="1.25.40.20">
    <property type="entry name" value="Ankyrin repeat-containing domain"/>
    <property type="match status" value="8"/>
</dbReference>
<dbReference type="InterPro" id="IPR002110">
    <property type="entry name" value="Ankyrin_rpt"/>
</dbReference>
<gene>
    <name evidence="6" type="ORF">JX265_003117</name>
</gene>
<feature type="compositionally biased region" description="Acidic residues" evidence="4">
    <location>
        <begin position="1091"/>
        <end position="1100"/>
    </location>
</feature>
<feature type="repeat" description="ANK" evidence="3">
    <location>
        <begin position="1224"/>
        <end position="1256"/>
    </location>
</feature>
<feature type="region of interest" description="Disordered" evidence="4">
    <location>
        <begin position="2184"/>
        <end position="2208"/>
    </location>
</feature>
<feature type="region of interest" description="Disordered" evidence="4">
    <location>
        <begin position="1083"/>
        <end position="1104"/>
    </location>
</feature>
<dbReference type="SMART" id="SM00248">
    <property type="entry name" value="ANK"/>
    <property type="match status" value="30"/>
</dbReference>
<dbReference type="Pfam" id="PF12796">
    <property type="entry name" value="Ank_2"/>
    <property type="match status" value="8"/>
</dbReference>
<dbReference type="Pfam" id="PF00023">
    <property type="entry name" value="Ank"/>
    <property type="match status" value="1"/>
</dbReference>
<dbReference type="PANTHER" id="PTHR24173:SF74">
    <property type="entry name" value="ANKYRIN REPEAT DOMAIN-CONTAINING PROTEIN 16"/>
    <property type="match status" value="1"/>
</dbReference>
<evidence type="ECO:0000256" key="2">
    <source>
        <dbReference type="ARBA" id="ARBA00023043"/>
    </source>
</evidence>
<feature type="repeat" description="ANK" evidence="3">
    <location>
        <begin position="979"/>
        <end position="1011"/>
    </location>
</feature>
<dbReference type="Proteomes" id="UP000829685">
    <property type="component" value="Unassembled WGS sequence"/>
</dbReference>
<evidence type="ECO:0000256" key="4">
    <source>
        <dbReference type="SAM" id="MobiDB-lite"/>
    </source>
</evidence>
<dbReference type="SMART" id="SM00449">
    <property type="entry name" value="SPRY"/>
    <property type="match status" value="1"/>
</dbReference>
<feature type="repeat" description="ANK" evidence="3">
    <location>
        <begin position="1257"/>
        <end position="1280"/>
    </location>
</feature>